<evidence type="ECO:0000313" key="2">
    <source>
        <dbReference type="Proteomes" id="UP000541185"/>
    </source>
</evidence>
<dbReference type="Gene3D" id="3.40.50.12500">
    <property type="match status" value="1"/>
</dbReference>
<dbReference type="PANTHER" id="PTHR40267">
    <property type="entry name" value="BLR3294 PROTEIN"/>
    <property type="match status" value="1"/>
</dbReference>
<dbReference type="PANTHER" id="PTHR40267:SF1">
    <property type="entry name" value="BLR3294 PROTEIN"/>
    <property type="match status" value="1"/>
</dbReference>
<accession>A0A848H8F7</accession>
<reference evidence="1 2" key="1">
    <citation type="submission" date="2020-04" db="EMBL/GenBank/DDBJ databases">
        <title>Ramlibacter sp. G-1-2-2 isolated from soil.</title>
        <authorList>
            <person name="Dahal R.H."/>
        </authorList>
    </citation>
    <scope>NUCLEOTIDE SEQUENCE [LARGE SCALE GENOMIC DNA]</scope>
    <source>
        <strain evidence="1 2">G-1-2-2</strain>
    </source>
</reference>
<dbReference type="Proteomes" id="UP000541185">
    <property type="component" value="Unassembled WGS sequence"/>
</dbReference>
<dbReference type="Pfam" id="PF17645">
    <property type="entry name" value="Amdase"/>
    <property type="match status" value="1"/>
</dbReference>
<name>A0A848H8F7_9BURK</name>
<dbReference type="InterPro" id="IPR053714">
    <property type="entry name" value="Iso_Racemase_Enz_sf"/>
</dbReference>
<evidence type="ECO:0000313" key="1">
    <source>
        <dbReference type="EMBL" id="NML45789.1"/>
    </source>
</evidence>
<gene>
    <name evidence="1" type="ORF">HHL11_18725</name>
</gene>
<evidence type="ECO:0008006" key="3">
    <source>
        <dbReference type="Google" id="ProtNLM"/>
    </source>
</evidence>
<proteinExistence type="predicted"/>
<keyword evidence="2" id="KW-1185">Reference proteome</keyword>
<dbReference type="EMBL" id="JABBFX010000002">
    <property type="protein sequence ID" value="NML45789.1"/>
    <property type="molecule type" value="Genomic_DNA"/>
</dbReference>
<organism evidence="1 2">
    <name type="scientific">Ramlibacter agri</name>
    <dbReference type="NCBI Taxonomy" id="2728837"/>
    <lineage>
        <taxon>Bacteria</taxon>
        <taxon>Pseudomonadati</taxon>
        <taxon>Pseudomonadota</taxon>
        <taxon>Betaproteobacteria</taxon>
        <taxon>Burkholderiales</taxon>
        <taxon>Comamonadaceae</taxon>
        <taxon>Ramlibacter</taxon>
    </lineage>
</organism>
<comment type="caution">
    <text evidence="1">The sequence shown here is derived from an EMBL/GenBank/DDBJ whole genome shotgun (WGS) entry which is preliminary data.</text>
</comment>
<dbReference type="InterPro" id="IPR026286">
    <property type="entry name" value="MaiA/AMDase"/>
</dbReference>
<dbReference type="AlphaFoldDB" id="A0A848H8F7"/>
<dbReference type="RefSeq" id="WP_169420106.1">
    <property type="nucleotide sequence ID" value="NZ_JABBFX010000002.1"/>
</dbReference>
<sequence>MSTEYAPRGFIGMLTPQANTAVEPESAILLPAGVGLLAGRLVSARPTIEERLVDYFDTLDASAAQFGSAPLGALGFACTGASYLAGRAREDEVFGRLSQRLGCTVTSSALAVVDALHALDARDIALVSPYSDSLTTQSVGYWESRGFAVRAVAKVAAAASSNAHPIYGLGSEAATQALAGLRGQGHDAVVLLGTGMPTLRAILATPQMNGAPVFSCTLALAWRCTRALEGADCSAASLLDWISGRGWKERLQARTAPARMESNRN</sequence>
<protein>
    <recommendedName>
        <fullName evidence="3">Maleate isomerase</fullName>
    </recommendedName>
</protein>